<keyword evidence="4" id="KW-1185">Reference proteome</keyword>
<accession>A0ABV2R2W7</accession>
<dbReference type="Gene3D" id="3.20.20.140">
    <property type="entry name" value="Metal-dependent hydrolases"/>
    <property type="match status" value="1"/>
</dbReference>
<comment type="similarity">
    <text evidence="1">Belongs to the metallo-dependent hydrolases superfamily.</text>
</comment>
<dbReference type="RefSeq" id="WP_354552192.1">
    <property type="nucleotide sequence ID" value="NZ_JBEPSM010000002.1"/>
</dbReference>
<comment type="caution">
    <text evidence="3">The sequence shown here is derived from an EMBL/GenBank/DDBJ whole genome shotgun (WGS) entry which is preliminary data.</text>
</comment>
<evidence type="ECO:0000313" key="3">
    <source>
        <dbReference type="EMBL" id="MET4635020.1"/>
    </source>
</evidence>
<dbReference type="InterPro" id="IPR032466">
    <property type="entry name" value="Metal_Hydrolase"/>
</dbReference>
<dbReference type="PANTHER" id="PTHR43569">
    <property type="entry name" value="AMIDOHYDROLASE"/>
    <property type="match status" value="1"/>
</dbReference>
<dbReference type="InterPro" id="IPR006680">
    <property type="entry name" value="Amidohydro-rel"/>
</dbReference>
<evidence type="ECO:0000259" key="2">
    <source>
        <dbReference type="Pfam" id="PF04909"/>
    </source>
</evidence>
<dbReference type="Proteomes" id="UP001549321">
    <property type="component" value="Unassembled WGS sequence"/>
</dbReference>
<name>A0ABV2R2W7_9HYPH</name>
<evidence type="ECO:0000313" key="4">
    <source>
        <dbReference type="Proteomes" id="UP001549321"/>
    </source>
</evidence>
<dbReference type="PANTHER" id="PTHR43569:SF2">
    <property type="entry name" value="AMIDOHYDROLASE-RELATED DOMAIN-CONTAINING PROTEIN"/>
    <property type="match status" value="1"/>
</dbReference>
<evidence type="ECO:0000256" key="1">
    <source>
        <dbReference type="ARBA" id="ARBA00038310"/>
    </source>
</evidence>
<feature type="domain" description="Amidohydrolase-related" evidence="2">
    <location>
        <begin position="11"/>
        <end position="298"/>
    </location>
</feature>
<protein>
    <submittedName>
        <fullName evidence="3">TIM-barrel fold metal-dependent hydrolase</fullName>
    </submittedName>
</protein>
<dbReference type="GO" id="GO:0016787">
    <property type="term" value="F:hydrolase activity"/>
    <property type="evidence" value="ECO:0007669"/>
    <property type="project" value="UniProtKB-KW"/>
</dbReference>
<dbReference type="Pfam" id="PF04909">
    <property type="entry name" value="Amidohydro_2"/>
    <property type="match status" value="1"/>
</dbReference>
<dbReference type="SUPFAM" id="SSF51556">
    <property type="entry name" value="Metallo-dependent hydrolases"/>
    <property type="match status" value="1"/>
</dbReference>
<organism evidence="3 4">
    <name type="scientific">Kaistia defluvii</name>
    <dbReference type="NCBI Taxonomy" id="410841"/>
    <lineage>
        <taxon>Bacteria</taxon>
        <taxon>Pseudomonadati</taxon>
        <taxon>Pseudomonadota</taxon>
        <taxon>Alphaproteobacteria</taxon>
        <taxon>Hyphomicrobiales</taxon>
        <taxon>Kaistiaceae</taxon>
        <taxon>Kaistia</taxon>
    </lineage>
</organism>
<keyword evidence="3" id="KW-0378">Hydrolase</keyword>
<dbReference type="InterPro" id="IPR052350">
    <property type="entry name" value="Metallo-dep_Lactonases"/>
</dbReference>
<sequence length="300" mass="33531">MTGQRYNGPIIDAHHHFWDLRLGKHGWLKGGDSADELAPLRQNHLVADYEALAAPQNIVASVHVEANWDPADPAGESRWLDTLQRSPGIAARYVAHAALLDPGAERLLEAHAANGRVVGIREILSWHPDPAKRRMPDNDRMDDPRWRANLARFREHGFSFDLLITPHQFESTRRLVADFPDIAFILNHCASPIDRDAEGMKRWRDGLGLLAAAPNVAIKISDPVAYDPQWTRESLGEVIDACIGAFGPERSMFATDHPVAGLHIGFAEWVDVFKDATRGFSAEEQAALFEGSARRWYRMA</sequence>
<gene>
    <name evidence="3" type="ORF">ABIE08_002966</name>
</gene>
<dbReference type="EMBL" id="JBEPSM010000002">
    <property type="protein sequence ID" value="MET4635020.1"/>
    <property type="molecule type" value="Genomic_DNA"/>
</dbReference>
<reference evidence="3 4" key="1">
    <citation type="submission" date="2024-06" db="EMBL/GenBank/DDBJ databases">
        <title>Sorghum-associated microbial communities from plants grown in Nebraska, USA.</title>
        <authorList>
            <person name="Schachtman D."/>
        </authorList>
    </citation>
    <scope>NUCLEOTIDE SEQUENCE [LARGE SCALE GENOMIC DNA]</scope>
    <source>
        <strain evidence="3 4">3207</strain>
    </source>
</reference>
<proteinExistence type="inferred from homology"/>